<proteinExistence type="predicted"/>
<sequence length="215" mass="25408">MPNDHLYAELYGRLDENHYKELYLQKPLNPPTISDSSERLYAEFYDRLDEHRHKDLYFQKPLNLPTTSDSSKPLYSGLYKRPDEVRYEEEEELNEPIVVKKRSFFQRIWWMWSRTRLWDGSWFHYPVIPPGPWKTVYGCKPIPKRCAMRFTSPGGFFANEVNLLVHSLSGTHQNNTILVSLGLAVRKRPWTITYVIAYCSSSSHLVLQCKEYIIA</sequence>
<name>A0A0C3CDH3_HEBCY</name>
<dbReference type="EMBL" id="KN831780">
    <property type="protein sequence ID" value="KIM41631.1"/>
    <property type="molecule type" value="Genomic_DNA"/>
</dbReference>
<organism evidence="1 2">
    <name type="scientific">Hebeloma cylindrosporum</name>
    <dbReference type="NCBI Taxonomy" id="76867"/>
    <lineage>
        <taxon>Eukaryota</taxon>
        <taxon>Fungi</taxon>
        <taxon>Dikarya</taxon>
        <taxon>Basidiomycota</taxon>
        <taxon>Agaricomycotina</taxon>
        <taxon>Agaricomycetes</taxon>
        <taxon>Agaricomycetidae</taxon>
        <taxon>Agaricales</taxon>
        <taxon>Agaricineae</taxon>
        <taxon>Hymenogastraceae</taxon>
        <taxon>Hebeloma</taxon>
    </lineage>
</organism>
<reference evidence="1 2" key="1">
    <citation type="submission" date="2014-04" db="EMBL/GenBank/DDBJ databases">
        <authorList>
            <consortium name="DOE Joint Genome Institute"/>
            <person name="Kuo A."/>
            <person name="Gay G."/>
            <person name="Dore J."/>
            <person name="Kohler A."/>
            <person name="Nagy L.G."/>
            <person name="Floudas D."/>
            <person name="Copeland A."/>
            <person name="Barry K.W."/>
            <person name="Cichocki N."/>
            <person name="Veneault-Fourrey C."/>
            <person name="LaButti K."/>
            <person name="Lindquist E.A."/>
            <person name="Lipzen A."/>
            <person name="Lundell T."/>
            <person name="Morin E."/>
            <person name="Murat C."/>
            <person name="Sun H."/>
            <person name="Tunlid A."/>
            <person name="Henrissat B."/>
            <person name="Grigoriev I.V."/>
            <person name="Hibbett D.S."/>
            <person name="Martin F."/>
            <person name="Nordberg H.P."/>
            <person name="Cantor M.N."/>
            <person name="Hua S.X."/>
        </authorList>
    </citation>
    <scope>NUCLEOTIDE SEQUENCE [LARGE SCALE GENOMIC DNA]</scope>
    <source>
        <strain evidence="2">h7</strain>
    </source>
</reference>
<dbReference type="AlphaFoldDB" id="A0A0C3CDH3"/>
<accession>A0A0C3CDH3</accession>
<evidence type="ECO:0000313" key="1">
    <source>
        <dbReference type="EMBL" id="KIM41631.1"/>
    </source>
</evidence>
<keyword evidence="2" id="KW-1185">Reference proteome</keyword>
<dbReference type="Proteomes" id="UP000053424">
    <property type="component" value="Unassembled WGS sequence"/>
</dbReference>
<dbReference type="HOGENOM" id="CLU_1283397_0_0_1"/>
<gene>
    <name evidence="1" type="ORF">M413DRAFT_27936</name>
</gene>
<reference evidence="2" key="2">
    <citation type="submission" date="2015-01" db="EMBL/GenBank/DDBJ databases">
        <title>Evolutionary Origins and Diversification of the Mycorrhizal Mutualists.</title>
        <authorList>
            <consortium name="DOE Joint Genome Institute"/>
            <consortium name="Mycorrhizal Genomics Consortium"/>
            <person name="Kohler A."/>
            <person name="Kuo A."/>
            <person name="Nagy L.G."/>
            <person name="Floudas D."/>
            <person name="Copeland A."/>
            <person name="Barry K.W."/>
            <person name="Cichocki N."/>
            <person name="Veneault-Fourrey C."/>
            <person name="LaButti K."/>
            <person name="Lindquist E.A."/>
            <person name="Lipzen A."/>
            <person name="Lundell T."/>
            <person name="Morin E."/>
            <person name="Murat C."/>
            <person name="Riley R."/>
            <person name="Ohm R."/>
            <person name="Sun H."/>
            <person name="Tunlid A."/>
            <person name="Henrissat B."/>
            <person name="Grigoriev I.V."/>
            <person name="Hibbett D.S."/>
            <person name="Martin F."/>
        </authorList>
    </citation>
    <scope>NUCLEOTIDE SEQUENCE [LARGE SCALE GENOMIC DNA]</scope>
    <source>
        <strain evidence="2">h7</strain>
    </source>
</reference>
<evidence type="ECO:0000313" key="2">
    <source>
        <dbReference type="Proteomes" id="UP000053424"/>
    </source>
</evidence>
<protein>
    <submittedName>
        <fullName evidence="1">Uncharacterized protein</fullName>
    </submittedName>
</protein>